<name>A0A1Z2KW51_9ACTN</name>
<dbReference type="Proteomes" id="UP000195755">
    <property type="component" value="Chromosome"/>
</dbReference>
<comment type="similarity">
    <text evidence="1 3">Belongs to the DapA family.</text>
</comment>
<dbReference type="SUPFAM" id="SSF51569">
    <property type="entry name" value="Aldolase"/>
    <property type="match status" value="1"/>
</dbReference>
<evidence type="ECO:0000256" key="5">
    <source>
        <dbReference type="PIRSR" id="PIRSR001365-2"/>
    </source>
</evidence>
<keyword evidence="2 3" id="KW-0456">Lyase</keyword>
<organism evidence="6 7">
    <name type="scientific">Streptomyces albireticuli</name>
    <dbReference type="NCBI Taxonomy" id="1940"/>
    <lineage>
        <taxon>Bacteria</taxon>
        <taxon>Bacillati</taxon>
        <taxon>Actinomycetota</taxon>
        <taxon>Actinomycetes</taxon>
        <taxon>Kitasatosporales</taxon>
        <taxon>Streptomycetaceae</taxon>
        <taxon>Streptomyces</taxon>
    </lineage>
</organism>
<evidence type="ECO:0008006" key="8">
    <source>
        <dbReference type="Google" id="ProtNLM"/>
    </source>
</evidence>
<dbReference type="GO" id="GO:0005829">
    <property type="term" value="C:cytosol"/>
    <property type="evidence" value="ECO:0007669"/>
    <property type="project" value="TreeGrafter"/>
</dbReference>
<accession>A0A1Z2KW51</accession>
<evidence type="ECO:0000256" key="1">
    <source>
        <dbReference type="ARBA" id="ARBA00007592"/>
    </source>
</evidence>
<dbReference type="RefSeq" id="WP_087924920.1">
    <property type="nucleotide sequence ID" value="NZ_CP021744.1"/>
</dbReference>
<evidence type="ECO:0000256" key="4">
    <source>
        <dbReference type="PIRSR" id="PIRSR001365-1"/>
    </source>
</evidence>
<gene>
    <name evidence="6" type="ORF">SMD11_0606</name>
</gene>
<dbReference type="Gene3D" id="3.20.20.70">
    <property type="entry name" value="Aldolase class I"/>
    <property type="match status" value="1"/>
</dbReference>
<dbReference type="SMART" id="SM01130">
    <property type="entry name" value="DHDPS"/>
    <property type="match status" value="1"/>
</dbReference>
<proteinExistence type="inferred from homology"/>
<dbReference type="OrthoDB" id="9778880at2"/>
<dbReference type="Pfam" id="PF00701">
    <property type="entry name" value="DHDPS"/>
    <property type="match status" value="1"/>
</dbReference>
<feature type="active site" description="Schiff-base intermediate with substrate" evidence="4">
    <location>
        <position position="175"/>
    </location>
</feature>
<evidence type="ECO:0000256" key="2">
    <source>
        <dbReference type="ARBA" id="ARBA00023239"/>
    </source>
</evidence>
<evidence type="ECO:0000256" key="3">
    <source>
        <dbReference type="PIRNR" id="PIRNR001365"/>
    </source>
</evidence>
<dbReference type="KEGG" id="salj:SMD11_0606"/>
<dbReference type="InterPro" id="IPR013785">
    <property type="entry name" value="Aldolase_TIM"/>
</dbReference>
<evidence type="ECO:0000313" key="6">
    <source>
        <dbReference type="EMBL" id="ARZ66272.1"/>
    </source>
</evidence>
<dbReference type="AlphaFoldDB" id="A0A1Z2KW51"/>
<feature type="active site" description="Proton donor/acceptor" evidence="4">
    <location>
        <position position="147"/>
    </location>
</feature>
<reference evidence="6 7" key="1">
    <citation type="submission" date="2017-06" db="EMBL/GenBank/DDBJ databases">
        <title>Streptomyces albireticuli Genome sequencing and assembly.</title>
        <authorList>
            <person name="Wang Y."/>
            <person name="Du B."/>
            <person name="Ding Y."/>
            <person name="Liu H."/>
            <person name="Hou Q."/>
            <person name="Liu K."/>
            <person name="Yao L."/>
            <person name="Wang C."/>
        </authorList>
    </citation>
    <scope>NUCLEOTIDE SEQUENCE [LARGE SCALE GENOMIC DNA]</scope>
    <source>
        <strain evidence="6 7">MDJK11</strain>
    </source>
</reference>
<dbReference type="InterPro" id="IPR002220">
    <property type="entry name" value="DapA-like"/>
</dbReference>
<dbReference type="PANTHER" id="PTHR12128">
    <property type="entry name" value="DIHYDRODIPICOLINATE SYNTHASE"/>
    <property type="match status" value="1"/>
</dbReference>
<dbReference type="PANTHER" id="PTHR12128:SF66">
    <property type="entry name" value="4-HYDROXY-2-OXOGLUTARATE ALDOLASE, MITOCHONDRIAL"/>
    <property type="match status" value="1"/>
</dbReference>
<sequence length="275" mass="28851">MPSSERAAAEQRLRALRGTVVPLVTPVGEDRRVSAPDVARLVGSLRGQVAGYMPALSTGEGWHLTTAQWTDVVRLTVEHAGGAPVLAGVELPGTDAIVARAELAAELGADAVVVPPPWSEDGGTAATGFVEHYTTVVERSPLPVVVYHENVVSKAPLDLDALLEVCSLPGVVGVKESSGSAEFTRKLLEGGPAVPVLQGWEHLLSAVPGVQGFVGPLANLDPAACDEALSSPGQDAQQRVDALSERYRLLADDWYLHVKEELVRRGTIGTALAVN</sequence>
<protein>
    <recommendedName>
        <fullName evidence="8">Dihydrodipicolinate synthase family protein</fullName>
    </recommendedName>
</protein>
<dbReference type="EMBL" id="CP021744">
    <property type="protein sequence ID" value="ARZ66272.1"/>
    <property type="molecule type" value="Genomic_DNA"/>
</dbReference>
<feature type="binding site" evidence="5">
    <location>
        <position position="214"/>
    </location>
    <ligand>
        <name>pyruvate</name>
        <dbReference type="ChEBI" id="CHEBI:15361"/>
    </ligand>
</feature>
<feature type="binding site" evidence="5">
    <location>
        <position position="58"/>
    </location>
    <ligand>
        <name>pyruvate</name>
        <dbReference type="ChEBI" id="CHEBI:15361"/>
    </ligand>
</feature>
<dbReference type="CDD" id="cd00408">
    <property type="entry name" value="DHDPS-like"/>
    <property type="match status" value="1"/>
</dbReference>
<dbReference type="PIRSF" id="PIRSF001365">
    <property type="entry name" value="DHDPS"/>
    <property type="match status" value="1"/>
</dbReference>
<dbReference type="GO" id="GO:0008840">
    <property type="term" value="F:4-hydroxy-tetrahydrodipicolinate synthase activity"/>
    <property type="evidence" value="ECO:0007669"/>
    <property type="project" value="TreeGrafter"/>
</dbReference>
<evidence type="ECO:0000313" key="7">
    <source>
        <dbReference type="Proteomes" id="UP000195755"/>
    </source>
</evidence>